<dbReference type="AlphaFoldDB" id="A0A1I1FIT5"/>
<proteinExistence type="predicted"/>
<reference evidence="1 2" key="1">
    <citation type="submission" date="2016-10" db="EMBL/GenBank/DDBJ databases">
        <authorList>
            <person name="de Groot N.N."/>
        </authorList>
    </citation>
    <scope>NUCLEOTIDE SEQUENCE [LARGE SCALE GENOMIC DNA]</scope>
    <source>
        <strain evidence="1 2">DSM 6059</strain>
    </source>
</reference>
<name>A0A1I1FIT5_9GAMM</name>
<organism evidence="1 2">
    <name type="scientific">Pseudoalteromonas denitrificans DSM 6059</name>
    <dbReference type="NCBI Taxonomy" id="1123010"/>
    <lineage>
        <taxon>Bacteria</taxon>
        <taxon>Pseudomonadati</taxon>
        <taxon>Pseudomonadota</taxon>
        <taxon>Gammaproteobacteria</taxon>
        <taxon>Alteromonadales</taxon>
        <taxon>Pseudoalteromonadaceae</taxon>
        <taxon>Pseudoalteromonas</taxon>
    </lineage>
</organism>
<evidence type="ECO:0000313" key="2">
    <source>
        <dbReference type="Proteomes" id="UP000198862"/>
    </source>
</evidence>
<dbReference type="STRING" id="1123010.SAMN02745724_00654"/>
<dbReference type="EMBL" id="FOLO01000003">
    <property type="protein sequence ID" value="SFB99214.1"/>
    <property type="molecule type" value="Genomic_DNA"/>
</dbReference>
<evidence type="ECO:0000313" key="1">
    <source>
        <dbReference type="EMBL" id="SFB99214.1"/>
    </source>
</evidence>
<protein>
    <submittedName>
        <fullName evidence="1">Uncharacterized protein</fullName>
    </submittedName>
</protein>
<accession>A0A1I1FIT5</accession>
<dbReference type="Proteomes" id="UP000198862">
    <property type="component" value="Unassembled WGS sequence"/>
</dbReference>
<sequence>MMINMSYIRVKFLPFYLLISAGCTTVTIEEVQHTEATLVEGESVVVIGRRTSNDYETEPELISCIGKVLSKGDNQLNVIPEQTFMDNLYPWFEPRTAPLRVRDLQRLLAYDAVSQKFDDFNVHYIIWIDGNTETTRSSGSITCSLGTGGIGCFGFGTWDKKAEYEASIWDYKNKKLIGKVSSEADGTSYMPAIVIPIPIIAQVQADACKGMAVQLKHFFNNSQG</sequence>
<gene>
    <name evidence="1" type="ORF">SAMN02745724_00654</name>
</gene>
<keyword evidence="2" id="KW-1185">Reference proteome</keyword>